<protein>
    <submittedName>
        <fullName evidence="9">(Atlantic silverside) hypothetical protein</fullName>
    </submittedName>
</protein>
<evidence type="ECO:0000256" key="6">
    <source>
        <dbReference type="ARBA" id="ARBA00025718"/>
    </source>
</evidence>
<feature type="region of interest" description="Disordered" evidence="7">
    <location>
        <begin position="396"/>
        <end position="423"/>
    </location>
</feature>
<keyword evidence="10" id="KW-1185">Reference proteome</keyword>
<feature type="compositionally biased region" description="Low complexity" evidence="7">
    <location>
        <begin position="146"/>
        <end position="156"/>
    </location>
</feature>
<evidence type="ECO:0000256" key="3">
    <source>
        <dbReference type="ARBA" id="ARBA00022692"/>
    </source>
</evidence>
<dbReference type="EMBL" id="CAJRST010015557">
    <property type="protein sequence ID" value="CAG5933626.1"/>
    <property type="molecule type" value="Genomic_DNA"/>
</dbReference>
<keyword evidence="2" id="KW-1003">Cell membrane</keyword>
<sequence length="838" mass="91812">MFITVLGSVSRSGQLCIPDHSSPHMPLRPKPHSSEFYNPLACCSISPWNVNGLSRSGVGARADLRPEPPSLGPLLAGCVPGVDVSPPGARRVASKPDCRQPAAPLCLLSRGPSIASSSNKTARSAPPPPPQQPQQDRIAMDTESTYSGYSHYSGRSRGSHRHGSPDLVWRPRSSRGRISLSSAKWLRLTGLRKAAGDRMGRSHSQGGKNLHLKLKVTVSESGLDFPERDGGERNRERHKSRSKDSRSEKSVTINTPPAEPLLSDSLRGEQVQVVFHRPTNAHRGVHGRHGDAAVLTGERTVPIQYSPRHDGRDLYIGNGPVRAADPESQPGHARRSALWDGSGEGEHRGAGTFASLGSVECRAMEVEEEVLQVIEVCGTTEEWKEVVVATIEGDWNRNSPPAASCGSGAKTSQEYLPRSVKGQRNPRQLLRAGAHQSPWAVVNMSPTAVSNVDYLRLSIPVLHPPPPLPPPPPPPPPPPLPPPPPSSPHSKDDNWGETTTAVTGTSEHSLSQEDIVRITKDLEDSVGLDCRRYLARTLAVILGLLVFLTPLAFLVLPHLLWPEKLQSCGTACEGLFISVAFKLLILLLAVWALFFRPARASLPRAFVFRILLAVLVLLFVVSYWLFYSVRILDSQDENYQGIVQYAVSLVDALLFIHYLAIVLLELRQLQPCFSLSVTRSTDGETRHYNLGQLSIQRAALAIIEHYYCDFPIHNPALLSASKSRAAKHLAGLKVYNVDGEFPAAPAEGEWDALPCLCYLSPGPTLQYSRDHWLARQWTLISEASVNSGLKDGSVFLLKCVDFTLVVTSKKIPYIQMSEEYIDPKSHKFVLRLQSETSV</sequence>
<name>A0A8S4B9B5_9TELE</name>
<feature type="compositionally biased region" description="Basic and acidic residues" evidence="7">
    <location>
        <begin position="225"/>
        <end position="235"/>
    </location>
</feature>
<keyword evidence="4 8" id="KW-1133">Transmembrane helix</keyword>
<reference evidence="9" key="1">
    <citation type="submission" date="2021-05" db="EMBL/GenBank/DDBJ databases">
        <authorList>
            <person name="Tigano A."/>
        </authorList>
    </citation>
    <scope>NUCLEOTIDE SEQUENCE</scope>
</reference>
<evidence type="ECO:0000313" key="10">
    <source>
        <dbReference type="Proteomes" id="UP000677803"/>
    </source>
</evidence>
<comment type="similarity">
    <text evidence="6">Belongs to the Vang family.</text>
</comment>
<evidence type="ECO:0000256" key="7">
    <source>
        <dbReference type="SAM" id="MobiDB-lite"/>
    </source>
</evidence>
<feature type="region of interest" description="Disordered" evidence="7">
    <location>
        <begin position="194"/>
        <end position="213"/>
    </location>
</feature>
<dbReference type="GO" id="GO:0005886">
    <property type="term" value="C:plasma membrane"/>
    <property type="evidence" value="ECO:0007669"/>
    <property type="project" value="UniProtKB-SubCell"/>
</dbReference>
<feature type="region of interest" description="Disordered" evidence="7">
    <location>
        <begin position="221"/>
        <end position="265"/>
    </location>
</feature>
<gene>
    <name evidence="9" type="ORF">MMEN_LOCUS13514</name>
</gene>
<keyword evidence="5 8" id="KW-0472">Membrane</keyword>
<feature type="region of interest" description="Disordered" evidence="7">
    <location>
        <begin position="322"/>
        <end position="350"/>
    </location>
</feature>
<feature type="region of interest" description="Disordered" evidence="7">
    <location>
        <begin position="109"/>
        <end position="172"/>
    </location>
</feature>
<feature type="compositionally biased region" description="Pro residues" evidence="7">
    <location>
        <begin position="466"/>
        <end position="487"/>
    </location>
</feature>
<evidence type="ECO:0000256" key="8">
    <source>
        <dbReference type="SAM" id="Phobius"/>
    </source>
</evidence>
<feature type="transmembrane region" description="Helical" evidence="8">
    <location>
        <begin position="606"/>
        <end position="627"/>
    </location>
</feature>
<proteinExistence type="inferred from homology"/>
<dbReference type="PANTHER" id="PTHR20886">
    <property type="entry name" value="VANG-LIKE PROTEIN"/>
    <property type="match status" value="1"/>
</dbReference>
<comment type="caution">
    <text evidence="9">The sequence shown here is derived from an EMBL/GenBank/DDBJ whole genome shotgun (WGS) entry which is preliminary data.</text>
</comment>
<evidence type="ECO:0000256" key="2">
    <source>
        <dbReference type="ARBA" id="ARBA00022475"/>
    </source>
</evidence>
<feature type="transmembrane region" description="Helical" evidence="8">
    <location>
        <begin position="575"/>
        <end position="594"/>
    </location>
</feature>
<feature type="region of interest" description="Disordered" evidence="7">
    <location>
        <begin position="466"/>
        <end position="508"/>
    </location>
</feature>
<dbReference type="AlphaFoldDB" id="A0A8S4B9B5"/>
<dbReference type="Pfam" id="PF06638">
    <property type="entry name" value="Strabismus"/>
    <property type="match status" value="2"/>
</dbReference>
<dbReference type="OrthoDB" id="8887313at2759"/>
<evidence type="ECO:0000313" key="9">
    <source>
        <dbReference type="EMBL" id="CAG5933626.1"/>
    </source>
</evidence>
<keyword evidence="3 8" id="KW-0812">Transmembrane</keyword>
<feature type="transmembrane region" description="Helical" evidence="8">
    <location>
        <begin position="533"/>
        <end position="555"/>
    </location>
</feature>
<organism evidence="9 10">
    <name type="scientific">Menidia menidia</name>
    <name type="common">Atlantic silverside</name>
    <dbReference type="NCBI Taxonomy" id="238744"/>
    <lineage>
        <taxon>Eukaryota</taxon>
        <taxon>Metazoa</taxon>
        <taxon>Chordata</taxon>
        <taxon>Craniata</taxon>
        <taxon>Vertebrata</taxon>
        <taxon>Euteleostomi</taxon>
        <taxon>Actinopterygii</taxon>
        <taxon>Neopterygii</taxon>
        <taxon>Teleostei</taxon>
        <taxon>Neoteleostei</taxon>
        <taxon>Acanthomorphata</taxon>
        <taxon>Ovalentaria</taxon>
        <taxon>Atherinomorphae</taxon>
        <taxon>Atheriniformes</taxon>
        <taxon>Atherinopsidae</taxon>
        <taxon>Menidiinae</taxon>
        <taxon>Menidia</taxon>
    </lineage>
</organism>
<feature type="transmembrane region" description="Helical" evidence="8">
    <location>
        <begin position="642"/>
        <end position="664"/>
    </location>
</feature>
<feature type="compositionally biased region" description="Polar residues" evidence="7">
    <location>
        <begin position="496"/>
        <end position="508"/>
    </location>
</feature>
<accession>A0A8S4B9B5</accession>
<dbReference type="InterPro" id="IPR009539">
    <property type="entry name" value="VANGL"/>
</dbReference>
<comment type="subcellular location">
    <subcellularLocation>
        <location evidence="1">Cell membrane</location>
        <topology evidence="1">Multi-pass membrane protein</topology>
    </subcellularLocation>
</comment>
<evidence type="ECO:0000256" key="1">
    <source>
        <dbReference type="ARBA" id="ARBA00004651"/>
    </source>
</evidence>
<dbReference type="Proteomes" id="UP000677803">
    <property type="component" value="Unassembled WGS sequence"/>
</dbReference>
<evidence type="ECO:0000256" key="4">
    <source>
        <dbReference type="ARBA" id="ARBA00022989"/>
    </source>
</evidence>
<dbReference type="SUPFAM" id="SSF101447">
    <property type="entry name" value="Formin homology 2 domain (FH2 domain)"/>
    <property type="match status" value="1"/>
</dbReference>
<evidence type="ECO:0000256" key="5">
    <source>
        <dbReference type="ARBA" id="ARBA00023136"/>
    </source>
</evidence>